<evidence type="ECO:0000313" key="2">
    <source>
        <dbReference type="EMBL" id="ERT66578.1"/>
    </source>
</evidence>
<gene>
    <name evidence="2" type="ORF">HMPREF0742_00954</name>
</gene>
<protein>
    <submittedName>
        <fullName evidence="2">Glycosyltransferase, group 2 family protein</fullName>
    </submittedName>
</protein>
<dbReference type="Pfam" id="PF00535">
    <property type="entry name" value="Glycos_transf_2"/>
    <property type="match status" value="1"/>
</dbReference>
<dbReference type="EMBL" id="AXZG01000034">
    <property type="protein sequence ID" value="ERT66578.1"/>
    <property type="molecule type" value="Genomic_DNA"/>
</dbReference>
<dbReference type="AlphaFoldDB" id="U7V723"/>
<reference evidence="2 3" key="1">
    <citation type="submission" date="2013-08" db="EMBL/GenBank/DDBJ databases">
        <authorList>
            <person name="Weinstock G."/>
            <person name="Sodergren E."/>
            <person name="Wylie T."/>
            <person name="Fulton L."/>
            <person name="Fulton R."/>
            <person name="Fronick C."/>
            <person name="O'Laughlin M."/>
            <person name="Godfrey J."/>
            <person name="Miner T."/>
            <person name="Herter B."/>
            <person name="Appelbaum E."/>
            <person name="Cordes M."/>
            <person name="Lek S."/>
            <person name="Wollam A."/>
            <person name="Pepin K.H."/>
            <person name="Palsikar V.B."/>
            <person name="Mitreva M."/>
            <person name="Wilson R.K."/>
        </authorList>
    </citation>
    <scope>NUCLEOTIDE SEQUENCE [LARGE SCALE GENOMIC DNA]</scope>
    <source>
        <strain evidence="2 3">F0184</strain>
    </source>
</reference>
<dbReference type="PANTHER" id="PTHR43685">
    <property type="entry name" value="GLYCOSYLTRANSFERASE"/>
    <property type="match status" value="1"/>
</dbReference>
<organism evidence="2 3">
    <name type="scientific">Rothia aeria F0184</name>
    <dbReference type="NCBI Taxonomy" id="888019"/>
    <lineage>
        <taxon>Bacteria</taxon>
        <taxon>Bacillati</taxon>
        <taxon>Actinomycetota</taxon>
        <taxon>Actinomycetes</taxon>
        <taxon>Micrococcales</taxon>
        <taxon>Micrococcaceae</taxon>
        <taxon>Rothia</taxon>
    </lineage>
</organism>
<dbReference type="SUPFAM" id="SSF53448">
    <property type="entry name" value="Nucleotide-diphospho-sugar transferases"/>
    <property type="match status" value="1"/>
</dbReference>
<keyword evidence="2" id="KW-0808">Transferase</keyword>
<dbReference type="Gene3D" id="3.90.550.10">
    <property type="entry name" value="Spore Coat Polysaccharide Biosynthesis Protein SpsA, Chain A"/>
    <property type="match status" value="1"/>
</dbReference>
<dbReference type="CDD" id="cd00761">
    <property type="entry name" value="Glyco_tranf_GTA_type"/>
    <property type="match status" value="1"/>
</dbReference>
<accession>U7V723</accession>
<name>U7V723_9MICC</name>
<feature type="domain" description="Glycosyltransferase 2-like" evidence="1">
    <location>
        <begin position="24"/>
        <end position="188"/>
    </location>
</feature>
<evidence type="ECO:0000259" key="1">
    <source>
        <dbReference type="Pfam" id="PF00535"/>
    </source>
</evidence>
<dbReference type="Proteomes" id="UP000017174">
    <property type="component" value="Unassembled WGS sequence"/>
</dbReference>
<dbReference type="InterPro" id="IPR029044">
    <property type="entry name" value="Nucleotide-diphossugar_trans"/>
</dbReference>
<dbReference type="HOGENOM" id="CLU_025996_25_1_11"/>
<dbReference type="GO" id="GO:0016740">
    <property type="term" value="F:transferase activity"/>
    <property type="evidence" value="ECO:0007669"/>
    <property type="project" value="UniProtKB-KW"/>
</dbReference>
<evidence type="ECO:0000313" key="3">
    <source>
        <dbReference type="Proteomes" id="UP000017174"/>
    </source>
</evidence>
<comment type="caution">
    <text evidence="2">The sequence shown here is derived from an EMBL/GenBank/DDBJ whole genome shotgun (WGS) entry which is preliminary data.</text>
</comment>
<dbReference type="InterPro" id="IPR050834">
    <property type="entry name" value="Glycosyltransf_2"/>
</dbReference>
<proteinExistence type="predicted"/>
<sequence length="344" mass="38824">MSNVITAFNPISIQEELMLTPRTSIIMPVYNTANTVINAIQSVRNQTDPDFELLIMIDGSPDNSAEIITEYHKKNPDTRIRIFNNPENKGLSAMRNQGLDHARGEWVVFPDSDDALEPTFLERLHQQAELTGADVVNCAHNMVDTRGHKTKRLKGTPGIRTGEQAAYELLQDKLSPYAWDKIIRRSLFNDVRYPDIERAEDECALLRCYLAAQSVSVIEDPLYNYSVTSDSLTWSRITPVEETHRLIAYFEEALGKRRSEPDAQKALTVARVLAFLNNAQQALVVGGDSARETLRACRKGFTYAQALAVLRTNRVFGAAGVLLKTSPKLYHILYGIYIKRTYKM</sequence>
<dbReference type="PATRIC" id="fig|888019.4.peg.808"/>
<dbReference type="PANTHER" id="PTHR43685:SF2">
    <property type="entry name" value="GLYCOSYLTRANSFERASE 2-LIKE DOMAIN-CONTAINING PROTEIN"/>
    <property type="match status" value="1"/>
</dbReference>
<dbReference type="InterPro" id="IPR001173">
    <property type="entry name" value="Glyco_trans_2-like"/>
</dbReference>